<dbReference type="NCBIfam" id="TIGR01977">
    <property type="entry name" value="am_tr_V_EF2568"/>
    <property type="match status" value="1"/>
</dbReference>
<accession>A0A1E5FZC1</accession>
<dbReference type="STRING" id="766136.BHF68_11050"/>
<dbReference type="GO" id="GO:0031071">
    <property type="term" value="F:cysteine desulfurase activity"/>
    <property type="evidence" value="ECO:0007669"/>
    <property type="project" value="UniProtKB-EC"/>
</dbReference>
<dbReference type="InterPro" id="IPR015421">
    <property type="entry name" value="PyrdxlP-dep_Trfase_major"/>
</dbReference>
<reference evidence="8 9" key="1">
    <citation type="submission" date="2016-09" db="EMBL/GenBank/DDBJ databases">
        <title>Draft genome sequence for the type strain of Desulfuribacillus alkaliarsenatis AHT28, an obligately anaerobic, sulfidogenic bacterium isolated from Russian soda lake sediments.</title>
        <authorList>
            <person name="Abin C.A."/>
            <person name="Hollibaugh J.T."/>
        </authorList>
    </citation>
    <scope>NUCLEOTIDE SEQUENCE [LARGE SCALE GENOMIC DNA]</scope>
    <source>
        <strain evidence="8 9">AHT28</strain>
    </source>
</reference>
<comment type="cofactor">
    <cofactor evidence="1 6">
        <name>pyridoxal 5'-phosphate</name>
        <dbReference type="ChEBI" id="CHEBI:597326"/>
    </cofactor>
</comment>
<dbReference type="PIRSF" id="PIRSF005572">
    <property type="entry name" value="NifS"/>
    <property type="match status" value="1"/>
</dbReference>
<organism evidence="8 9">
    <name type="scientific">Desulfuribacillus alkaliarsenatis</name>
    <dbReference type="NCBI Taxonomy" id="766136"/>
    <lineage>
        <taxon>Bacteria</taxon>
        <taxon>Bacillati</taxon>
        <taxon>Bacillota</taxon>
        <taxon>Desulfuribacillia</taxon>
        <taxon>Desulfuribacillales</taxon>
        <taxon>Desulfuribacillaceae</taxon>
        <taxon>Desulfuribacillus</taxon>
    </lineage>
</organism>
<evidence type="ECO:0000313" key="9">
    <source>
        <dbReference type="Proteomes" id="UP000094296"/>
    </source>
</evidence>
<gene>
    <name evidence="8" type="ORF">BHF68_11050</name>
</gene>
<dbReference type="Proteomes" id="UP000094296">
    <property type="component" value="Unassembled WGS sequence"/>
</dbReference>
<proteinExistence type="inferred from homology"/>
<evidence type="ECO:0000256" key="3">
    <source>
        <dbReference type="ARBA" id="ARBA00012239"/>
    </source>
</evidence>
<protein>
    <recommendedName>
        <fullName evidence="3">cysteine desulfurase</fullName>
        <ecNumber evidence="3">2.8.1.7</ecNumber>
    </recommendedName>
</protein>
<keyword evidence="4" id="KW-0663">Pyridoxal phosphate</keyword>
<comment type="caution">
    <text evidence="8">The sequence shown here is derived from an EMBL/GenBank/DDBJ whole genome shotgun (WGS) entry which is preliminary data.</text>
</comment>
<evidence type="ECO:0000256" key="2">
    <source>
        <dbReference type="ARBA" id="ARBA00010447"/>
    </source>
</evidence>
<dbReference type="InterPro" id="IPR010969">
    <property type="entry name" value="Cys_dSase-rel_unknwn_funct"/>
</dbReference>
<dbReference type="InterPro" id="IPR016454">
    <property type="entry name" value="Cysteine_dSase"/>
</dbReference>
<evidence type="ECO:0000259" key="7">
    <source>
        <dbReference type="Pfam" id="PF00266"/>
    </source>
</evidence>
<evidence type="ECO:0000256" key="6">
    <source>
        <dbReference type="RuleBase" id="RU004504"/>
    </source>
</evidence>
<dbReference type="EC" id="2.8.1.7" evidence="3"/>
<dbReference type="OrthoDB" id="9804366at2"/>
<dbReference type="PANTHER" id="PTHR43586:SF4">
    <property type="entry name" value="ISOPENICILLIN N EPIMERASE"/>
    <property type="match status" value="1"/>
</dbReference>
<feature type="domain" description="Aminotransferase class V" evidence="7">
    <location>
        <begin position="2"/>
        <end position="371"/>
    </location>
</feature>
<dbReference type="Pfam" id="PF00266">
    <property type="entry name" value="Aminotran_5"/>
    <property type="match status" value="1"/>
</dbReference>
<dbReference type="InterPro" id="IPR015422">
    <property type="entry name" value="PyrdxlP-dep_Trfase_small"/>
</dbReference>
<dbReference type="SUPFAM" id="SSF53383">
    <property type="entry name" value="PLP-dependent transferases"/>
    <property type="match status" value="1"/>
</dbReference>
<dbReference type="AlphaFoldDB" id="A0A1E5FZC1"/>
<comment type="catalytic activity">
    <reaction evidence="5">
        <text>(sulfur carrier)-H + L-cysteine = (sulfur carrier)-SH + L-alanine</text>
        <dbReference type="Rhea" id="RHEA:43892"/>
        <dbReference type="Rhea" id="RHEA-COMP:14737"/>
        <dbReference type="Rhea" id="RHEA-COMP:14739"/>
        <dbReference type="ChEBI" id="CHEBI:29917"/>
        <dbReference type="ChEBI" id="CHEBI:35235"/>
        <dbReference type="ChEBI" id="CHEBI:57972"/>
        <dbReference type="ChEBI" id="CHEBI:64428"/>
        <dbReference type="EC" id="2.8.1.7"/>
    </reaction>
</comment>
<dbReference type="RefSeq" id="WP_069644193.1">
    <property type="nucleotide sequence ID" value="NZ_MIJE01000034.1"/>
</dbReference>
<dbReference type="PANTHER" id="PTHR43586">
    <property type="entry name" value="CYSTEINE DESULFURASE"/>
    <property type="match status" value="1"/>
</dbReference>
<dbReference type="EMBL" id="MIJE01000034">
    <property type="protein sequence ID" value="OEF95920.1"/>
    <property type="molecule type" value="Genomic_DNA"/>
</dbReference>
<dbReference type="Gene3D" id="3.40.640.10">
    <property type="entry name" value="Type I PLP-dependent aspartate aminotransferase-like (Major domain)"/>
    <property type="match status" value="1"/>
</dbReference>
<dbReference type="Gene3D" id="3.90.1150.10">
    <property type="entry name" value="Aspartate Aminotransferase, domain 1"/>
    <property type="match status" value="1"/>
</dbReference>
<sequence length="388" mass="43122">MIYLDNAATSYPKPEMVNERVIHWLETGSGSPGRSTPTSLTKADSRVLQVRKQLTNFFGIRDEYRIVFTYSATDALNLGIKGFVELGDHVIISAIEHNSVLRPLRHLEQAGTISLTIVPCDSLGYIDQHKLWEAFTPKTRLVVLNHASNVTGAVQPVADIGEEVRKRGAYLLLDAAQTAGVLPLKMDELYVDMIVCAGHKGLFGLPGTGLLVIGSRIEKLLSYRQGGTGYNSESEYQPVNWPEKYEAGTMNIPGIVSLGAGIEFIEQQGIEQIAQREHQHLERLWESFFQVPKIQLYGPEPHMPRVAVLSLNIEGWEPDDLADILQHNYKIQVRSGLQCSPLAHKTIGTHPEGTVRISPGFFNTDDDIENLVDAIKKVAATQVDWMLF</sequence>
<dbReference type="InterPro" id="IPR020578">
    <property type="entry name" value="Aminotrans_V_PyrdxlP_BS"/>
</dbReference>
<comment type="similarity">
    <text evidence="2">Belongs to the class-V pyridoxal-phosphate-dependent aminotransferase family. Csd subfamily.</text>
</comment>
<keyword evidence="9" id="KW-1185">Reference proteome</keyword>
<name>A0A1E5FZC1_9FIRM</name>
<dbReference type="InterPro" id="IPR015424">
    <property type="entry name" value="PyrdxlP-dep_Trfase"/>
</dbReference>
<dbReference type="PROSITE" id="PS00595">
    <property type="entry name" value="AA_TRANSFER_CLASS_5"/>
    <property type="match status" value="1"/>
</dbReference>
<evidence type="ECO:0000256" key="4">
    <source>
        <dbReference type="ARBA" id="ARBA00022898"/>
    </source>
</evidence>
<evidence type="ECO:0000256" key="1">
    <source>
        <dbReference type="ARBA" id="ARBA00001933"/>
    </source>
</evidence>
<evidence type="ECO:0000256" key="5">
    <source>
        <dbReference type="ARBA" id="ARBA00050776"/>
    </source>
</evidence>
<evidence type="ECO:0000313" key="8">
    <source>
        <dbReference type="EMBL" id="OEF95920.1"/>
    </source>
</evidence>
<dbReference type="InterPro" id="IPR000192">
    <property type="entry name" value="Aminotrans_V_dom"/>
</dbReference>